<dbReference type="NCBIfam" id="TIGR02523">
    <property type="entry name" value="type_IV_pilV"/>
    <property type="match status" value="1"/>
</dbReference>
<dbReference type="InterPro" id="IPR054402">
    <property type="entry name" value="Tt1218-like_dom"/>
</dbReference>
<evidence type="ECO:0000256" key="1">
    <source>
        <dbReference type="SAM" id="Phobius"/>
    </source>
</evidence>
<dbReference type="Proteomes" id="UP001208935">
    <property type="component" value="Unassembled WGS sequence"/>
</dbReference>
<evidence type="ECO:0000259" key="2">
    <source>
        <dbReference type="Pfam" id="PF22150"/>
    </source>
</evidence>
<feature type="domain" description="Type IV pilin Tt1218-like" evidence="2">
    <location>
        <begin position="47"/>
        <end position="118"/>
    </location>
</feature>
<protein>
    <submittedName>
        <fullName evidence="3">Type IV pilus modification protein PilV</fullName>
    </submittedName>
</protein>
<evidence type="ECO:0000313" key="3">
    <source>
        <dbReference type="EMBL" id="MCW5320181.1"/>
    </source>
</evidence>
<comment type="caution">
    <text evidence="3">The sequence shown here is derived from an EMBL/GenBank/DDBJ whole genome shotgun (WGS) entry which is preliminary data.</text>
</comment>
<evidence type="ECO:0000313" key="4">
    <source>
        <dbReference type="Proteomes" id="UP001208935"/>
    </source>
</evidence>
<keyword evidence="1" id="KW-0812">Transmembrane</keyword>
<dbReference type="InterPro" id="IPR013362">
    <property type="entry name" value="Pilus_4_PilV"/>
</dbReference>
<keyword evidence="1" id="KW-1133">Transmembrane helix</keyword>
<sequence>MTNRACPPRRNPGYRAFPRRAPKGFGLIEVLVAIVILTFGLLGAVGMQAFSIQATRDARLQAQAVGLAAELAEMMRSNKAIAVKPNIADNPYLVASTTMASPNYCLSVSSAATGCTSTTDVARAAMTDWLARVAAELPGARVRICFDDAPYDAQSGLAQWNCSATATQGIVFIKIGWTRASTDKSATGDAALERADVRPSVIFPVTGGTTP</sequence>
<accession>A0ABT3KPD0</accession>
<dbReference type="EMBL" id="QZCW01000001">
    <property type="protein sequence ID" value="MCW5320181.1"/>
    <property type="molecule type" value="Genomic_DNA"/>
</dbReference>
<name>A0ABT3KPD0_9BURK</name>
<dbReference type="Pfam" id="PF07963">
    <property type="entry name" value="N_methyl"/>
    <property type="match status" value="1"/>
</dbReference>
<dbReference type="InterPro" id="IPR012902">
    <property type="entry name" value="N_methyl_site"/>
</dbReference>
<gene>
    <name evidence="3" type="primary">pilV</name>
    <name evidence="3" type="ORF">D5039_03000</name>
</gene>
<dbReference type="Pfam" id="PF22150">
    <property type="entry name" value="Tt1218-like"/>
    <property type="match status" value="1"/>
</dbReference>
<feature type="transmembrane region" description="Helical" evidence="1">
    <location>
        <begin position="25"/>
        <end position="50"/>
    </location>
</feature>
<dbReference type="RefSeq" id="WP_265256937.1">
    <property type="nucleotide sequence ID" value="NZ_QZCV01000001.1"/>
</dbReference>
<proteinExistence type="predicted"/>
<keyword evidence="1" id="KW-0472">Membrane</keyword>
<organism evidence="3 4">
    <name type="scientific">Verminephrobacter aporrectodeae subsp. tuberculatae</name>
    <dbReference type="NCBI Taxonomy" id="1110392"/>
    <lineage>
        <taxon>Bacteria</taxon>
        <taxon>Pseudomonadati</taxon>
        <taxon>Pseudomonadota</taxon>
        <taxon>Betaproteobacteria</taxon>
        <taxon>Burkholderiales</taxon>
        <taxon>Comamonadaceae</taxon>
        <taxon>Verminephrobacter</taxon>
    </lineage>
</organism>
<reference evidence="4" key="1">
    <citation type="submission" date="2023-07" db="EMBL/GenBank/DDBJ databases">
        <title>Verminephrobacter genomes.</title>
        <authorList>
            <person name="Lund M.B."/>
        </authorList>
    </citation>
    <scope>NUCLEOTIDE SEQUENCE [LARGE SCALE GENOMIC DNA]</scope>
    <source>
        <strain evidence="4">AtM5-05</strain>
    </source>
</reference>
<dbReference type="NCBIfam" id="TIGR02532">
    <property type="entry name" value="IV_pilin_GFxxxE"/>
    <property type="match status" value="1"/>
</dbReference>
<keyword evidence="4" id="KW-1185">Reference proteome</keyword>